<dbReference type="PANTHER" id="PTHR38471:SF2">
    <property type="entry name" value="FOUR HELIX BUNDLE PROTEIN"/>
    <property type="match status" value="1"/>
</dbReference>
<dbReference type="InterPro" id="IPR012657">
    <property type="entry name" value="23S_rRNA-intervening_sequence"/>
</dbReference>
<name>A0A951IYX5_9BACT</name>
<gene>
    <name evidence="1" type="ORF">EGN73_11295</name>
</gene>
<dbReference type="NCBIfam" id="TIGR02436">
    <property type="entry name" value="four helix bundle protein"/>
    <property type="match status" value="1"/>
</dbReference>
<keyword evidence="2" id="KW-1185">Reference proteome</keyword>
<dbReference type="Pfam" id="PF05635">
    <property type="entry name" value="23S_rRNA_IVP"/>
    <property type="match status" value="1"/>
</dbReference>
<dbReference type="PIRSF" id="PIRSF035652">
    <property type="entry name" value="CHP02436"/>
    <property type="match status" value="1"/>
</dbReference>
<dbReference type="RefSeq" id="WP_219289648.1">
    <property type="nucleotide sequence ID" value="NZ_RPHB01000005.1"/>
</dbReference>
<sequence length="120" mass="13752">MQNLIKQRTKKFALDILNLVEVLPNSVGTKIISFQLVKSSTSVGANYRAVCRSRSDKEFISKMHIVLEEIDESAYWLELLHEKRWVDVNNLLKEADELIAIFVSSLKTVKSRINNSKTSK</sequence>
<evidence type="ECO:0000313" key="1">
    <source>
        <dbReference type="EMBL" id="MBW3468391.1"/>
    </source>
</evidence>
<dbReference type="PANTHER" id="PTHR38471">
    <property type="entry name" value="FOUR HELIX BUNDLE PROTEIN"/>
    <property type="match status" value="1"/>
</dbReference>
<protein>
    <submittedName>
        <fullName evidence="1">Four helix bundle protein</fullName>
    </submittedName>
</protein>
<organism evidence="1 2">
    <name type="scientific">Arthrospiribacter ruber</name>
    <dbReference type="NCBI Taxonomy" id="2487934"/>
    <lineage>
        <taxon>Bacteria</taxon>
        <taxon>Pseudomonadati</taxon>
        <taxon>Bacteroidota</taxon>
        <taxon>Cytophagia</taxon>
        <taxon>Cytophagales</taxon>
        <taxon>Cyclobacteriaceae</taxon>
        <taxon>Arthrospiribacter</taxon>
    </lineage>
</organism>
<comment type="caution">
    <text evidence="1">The sequence shown here is derived from an EMBL/GenBank/DDBJ whole genome shotgun (WGS) entry which is preliminary data.</text>
</comment>
<dbReference type="EMBL" id="RPHB01000005">
    <property type="protein sequence ID" value="MBW3468391.1"/>
    <property type="molecule type" value="Genomic_DNA"/>
</dbReference>
<accession>A0A951IYX5</accession>
<dbReference type="Proteomes" id="UP000727490">
    <property type="component" value="Unassembled WGS sequence"/>
</dbReference>
<proteinExistence type="predicted"/>
<reference evidence="1 2" key="1">
    <citation type="journal article" date="2020" name="Syst. Appl. Microbiol.">
        <title>Arthrospiribacter ruber gen. nov., sp. nov., a novel bacterium isolated from Arthrospira cultures.</title>
        <authorList>
            <person name="Waleron M."/>
            <person name="Misztak A."/>
            <person name="Waleron M.M."/>
            <person name="Furmaniak M."/>
            <person name="Mrozik A."/>
            <person name="Waleron K."/>
        </authorList>
    </citation>
    <scope>NUCLEOTIDE SEQUENCE [LARGE SCALE GENOMIC DNA]</scope>
    <source>
        <strain evidence="1 2">DPMB0001</strain>
    </source>
</reference>
<evidence type="ECO:0000313" key="2">
    <source>
        <dbReference type="Proteomes" id="UP000727490"/>
    </source>
</evidence>
<dbReference type="AlphaFoldDB" id="A0A951IYX5"/>